<reference evidence="4" key="1">
    <citation type="submission" date="2021-11" db="EMBL/GenBank/DDBJ databases">
        <authorList>
            <person name="Schell T."/>
        </authorList>
    </citation>
    <scope>NUCLEOTIDE SEQUENCE</scope>
    <source>
        <strain evidence="4">M5</strain>
    </source>
</reference>
<evidence type="ECO:0000256" key="2">
    <source>
        <dbReference type="PROSITE-ProRule" id="PRU00497"/>
    </source>
</evidence>
<evidence type="ECO:0000313" key="4">
    <source>
        <dbReference type="EMBL" id="CAH0111390.1"/>
    </source>
</evidence>
<dbReference type="PANTHER" id="PTHR10380">
    <property type="entry name" value="CUTICLE PROTEIN"/>
    <property type="match status" value="1"/>
</dbReference>
<evidence type="ECO:0000256" key="1">
    <source>
        <dbReference type="ARBA" id="ARBA00022460"/>
    </source>
</evidence>
<dbReference type="InterPro" id="IPR031311">
    <property type="entry name" value="CHIT_BIND_RR_consensus"/>
</dbReference>
<keyword evidence="5" id="KW-1185">Reference proteome</keyword>
<evidence type="ECO:0000256" key="3">
    <source>
        <dbReference type="SAM" id="SignalP"/>
    </source>
</evidence>
<dbReference type="InterPro" id="IPR050468">
    <property type="entry name" value="Cuticle_Struct_Prot"/>
</dbReference>
<evidence type="ECO:0000313" key="5">
    <source>
        <dbReference type="Proteomes" id="UP000789390"/>
    </source>
</evidence>
<dbReference type="AlphaFoldDB" id="A0A8J2RVF9"/>
<evidence type="ECO:0008006" key="6">
    <source>
        <dbReference type="Google" id="ProtNLM"/>
    </source>
</evidence>
<accession>A0A8J2RVF9</accession>
<proteinExistence type="predicted"/>
<keyword evidence="1 2" id="KW-0193">Cuticle</keyword>
<gene>
    <name evidence="4" type="ORF">DGAL_LOCUS15035</name>
</gene>
<keyword evidence="3" id="KW-0732">Signal</keyword>
<dbReference type="Proteomes" id="UP000789390">
    <property type="component" value="Unassembled WGS sequence"/>
</dbReference>
<sequence length="761" mass="82267">MYYNNYNVTYQLFIVLLQILSFFLACASAQYYPGYYGYPSTSQYHAQDVLGQASYGYAYPGQAASNYRDVFGNQAGSYAYMGPNGEVRVNYVADALGFRVLSNNLPVAPEDTAEVAAAKIEHARLIQEATAKKAAEPVASRKKRQVPFYPSALPYSTYPYGPAFYNYVAPTPLVAKTTVKTVTAEADLESKTPADTQKFDLKEKSFDVVTPLASNSLAYANAPYGYTYPFAAPVAAPAAVEASRKKRQVIAVPAPDQQFLDDLKYKSVDLNQNGMPDNAVVPVAPFIKTFSYLPYSTLPYYPTYPTAFPYYVYIRADENQFHHIVCGICIIQVTNMKVLVLCFFVACASASPVWPLVNAVPYAGYPASFASKYHAQDELGQASFGFAYPGHAASNYRDALGNQVGSYAYINAEGKEVQVSYTADHRGFRVLSNDLPVAPVDESKAPVFEGKAPVFDGKAPEPVQDTPEVAAAKAEHFRLKEEAKAAAASAPEVAPVAEEKPAVADVPVADVPVAETPVVEAAPVADAPVEAAPVADVPVADAPAAEVTPVFDAPVEVEAARKKRQVPFYPAALPYSTFPYGPAFYHGALPAVKHVAPWVAPVPLVAPAPLVAKTTVKTVTAEADLKSKTPADTNKFDLKEKSFDVVTPLAYPYHTPYAYTYPFAAPVAAPAAVESSRKKRQVPLLPYTSAFYGAALPVPLVAKTTVKTVTAEADLTAKTPADTNKFDLKEKSFDVVTPLAYQTPLAYANAYPYYSGYYGYY</sequence>
<dbReference type="OrthoDB" id="6515429at2759"/>
<feature type="signal peptide" evidence="3">
    <location>
        <begin position="1"/>
        <end position="29"/>
    </location>
</feature>
<dbReference type="PANTHER" id="PTHR10380:SF196">
    <property type="entry name" value="CUTICULAR PROTEIN 72EA"/>
    <property type="match status" value="1"/>
</dbReference>
<dbReference type="Pfam" id="PF00379">
    <property type="entry name" value="Chitin_bind_4"/>
    <property type="match status" value="2"/>
</dbReference>
<organism evidence="4 5">
    <name type="scientific">Daphnia galeata</name>
    <dbReference type="NCBI Taxonomy" id="27404"/>
    <lineage>
        <taxon>Eukaryota</taxon>
        <taxon>Metazoa</taxon>
        <taxon>Ecdysozoa</taxon>
        <taxon>Arthropoda</taxon>
        <taxon>Crustacea</taxon>
        <taxon>Branchiopoda</taxon>
        <taxon>Diplostraca</taxon>
        <taxon>Cladocera</taxon>
        <taxon>Anomopoda</taxon>
        <taxon>Daphniidae</taxon>
        <taxon>Daphnia</taxon>
    </lineage>
</organism>
<dbReference type="GO" id="GO:0008010">
    <property type="term" value="F:structural constituent of chitin-based larval cuticle"/>
    <property type="evidence" value="ECO:0007669"/>
    <property type="project" value="TreeGrafter"/>
</dbReference>
<dbReference type="InterPro" id="IPR000618">
    <property type="entry name" value="Insect_cuticle"/>
</dbReference>
<protein>
    <recommendedName>
        <fullName evidence="6">Cuticular protein</fullName>
    </recommendedName>
</protein>
<dbReference type="EMBL" id="CAKKLH010000314">
    <property type="protein sequence ID" value="CAH0111390.1"/>
    <property type="molecule type" value="Genomic_DNA"/>
</dbReference>
<dbReference type="PROSITE" id="PS00233">
    <property type="entry name" value="CHIT_BIND_RR_1"/>
    <property type="match status" value="1"/>
</dbReference>
<feature type="chain" id="PRO_5035202845" description="Cuticular protein" evidence="3">
    <location>
        <begin position="30"/>
        <end position="761"/>
    </location>
</feature>
<dbReference type="GO" id="GO:0062129">
    <property type="term" value="C:chitin-based extracellular matrix"/>
    <property type="evidence" value="ECO:0007669"/>
    <property type="project" value="TreeGrafter"/>
</dbReference>
<name>A0A8J2RVF9_9CRUS</name>
<dbReference type="PROSITE" id="PS51155">
    <property type="entry name" value="CHIT_BIND_RR_2"/>
    <property type="match status" value="2"/>
</dbReference>
<comment type="caution">
    <text evidence="4">The sequence shown here is derived from an EMBL/GenBank/DDBJ whole genome shotgun (WGS) entry which is preliminary data.</text>
</comment>